<dbReference type="InterPro" id="IPR002483">
    <property type="entry name" value="PWI_dom"/>
</dbReference>
<dbReference type="PANTHER" id="PTHR18806">
    <property type="entry name" value="RBM25 PROTEIN"/>
    <property type="match status" value="1"/>
</dbReference>
<feature type="compositionally biased region" description="Low complexity" evidence="2">
    <location>
        <begin position="322"/>
        <end position="340"/>
    </location>
</feature>
<evidence type="ECO:0000259" key="4">
    <source>
        <dbReference type="PROSITE" id="PS51025"/>
    </source>
</evidence>
<feature type="compositionally biased region" description="Basic and acidic residues" evidence="2">
    <location>
        <begin position="348"/>
        <end position="360"/>
    </location>
</feature>
<dbReference type="Gene3D" id="1.20.1390.10">
    <property type="entry name" value="PWI domain"/>
    <property type="match status" value="1"/>
</dbReference>
<gene>
    <name evidence="5" type="ORF">RHTO0S_03e04742g</name>
</gene>
<evidence type="ECO:0000259" key="3">
    <source>
        <dbReference type="PROSITE" id="PS50102"/>
    </source>
</evidence>
<dbReference type="EMBL" id="LK052938">
    <property type="protein sequence ID" value="CDR38157.1"/>
    <property type="molecule type" value="Genomic_DNA"/>
</dbReference>
<dbReference type="InterPro" id="IPR035979">
    <property type="entry name" value="RBD_domain_sf"/>
</dbReference>
<feature type="region of interest" description="Disordered" evidence="2">
    <location>
        <begin position="476"/>
        <end position="500"/>
    </location>
</feature>
<feature type="compositionally biased region" description="Low complexity" evidence="2">
    <location>
        <begin position="282"/>
        <end position="295"/>
    </location>
</feature>
<feature type="region of interest" description="Disordered" evidence="2">
    <location>
        <begin position="1"/>
        <end position="71"/>
    </location>
</feature>
<dbReference type="InterPro" id="IPR000504">
    <property type="entry name" value="RRM_dom"/>
</dbReference>
<dbReference type="InterPro" id="IPR052768">
    <property type="entry name" value="RBM25"/>
</dbReference>
<proteinExistence type="predicted"/>
<feature type="compositionally biased region" description="Gly residues" evidence="2">
    <location>
        <begin position="1"/>
        <end position="25"/>
    </location>
</feature>
<dbReference type="CDD" id="cd12446">
    <property type="entry name" value="RRM_RBM25"/>
    <property type="match status" value="1"/>
</dbReference>
<feature type="domain" description="RRM" evidence="3">
    <location>
        <begin position="94"/>
        <end position="170"/>
    </location>
</feature>
<dbReference type="InterPro" id="IPR012677">
    <property type="entry name" value="Nucleotide-bd_a/b_plait_sf"/>
</dbReference>
<name>A0A061ATU8_RHOTO</name>
<dbReference type="AlphaFoldDB" id="A0A061ATU8"/>
<dbReference type="SUPFAM" id="SSF54928">
    <property type="entry name" value="RNA-binding domain, RBD"/>
    <property type="match status" value="1"/>
</dbReference>
<keyword evidence="1" id="KW-0694">RNA-binding</keyword>
<reference evidence="5" key="1">
    <citation type="journal article" date="2014" name="Genome Announc.">
        <title>Draft genome sequence of Rhodosporidium toruloides CECT1137, an oleaginous yeast of biotechnological interest.</title>
        <authorList>
            <person name="Morin N."/>
            <person name="Calcas X."/>
            <person name="Devillers H."/>
            <person name="Durrens P."/>
            <person name="Sherman D.J."/>
            <person name="Nicaud J.-M."/>
            <person name="Neuveglise C."/>
        </authorList>
    </citation>
    <scope>NUCLEOTIDE SEQUENCE</scope>
    <source>
        <strain evidence="5">CECT1137</strain>
    </source>
</reference>
<feature type="compositionally biased region" description="Low complexity" evidence="2">
    <location>
        <begin position="484"/>
        <end position="500"/>
    </location>
</feature>
<dbReference type="PROSITE" id="PS51025">
    <property type="entry name" value="PWI"/>
    <property type="match status" value="1"/>
</dbReference>
<dbReference type="SMART" id="SM00311">
    <property type="entry name" value="PWI"/>
    <property type="match status" value="1"/>
</dbReference>
<dbReference type="PANTHER" id="PTHR18806:SF4">
    <property type="entry name" value="RNA-BINDING PROTEIN 25"/>
    <property type="match status" value="1"/>
</dbReference>
<sequence>MYGRGYGPPGGGYGEGGGYGRSPGGYGPPPSGPGGYGGAPPSGPRHHAGLGSRGAPSNLPPPPNLAGSPGGYGSPAVGGAAGALGMQGPAGEKFSLFVGSIVDGLENGWLESILGVAGPVLSFRRPSPPFAFVEYAEAESVLRCLEVVNGAAIKMPNGAEKTLLVKADEKTRGRLDEYEKDRVRSEENDDLTQQAKDDLANILRRIAAGDPISGTEPEEHDPERKPHIPQHLKDLAPEDLPESHRNNTLSSIAQFREAAVKKAHQRFELDRQIEERRQAMIAQNARQHQQRAAPGYSPPGPAAGPSHVMPAASQDPQSFNRPVPFVAGGAGANGAPAPQAEPELDDMERERERAEAEHRQQEVVYRNRERQFEQRERARIAAWEREQAREQGIAEQEERDRAYMAERLATWDDDREAERGRELFYIDRIRWRAQRKPHRLREQEADARDRAFEAQQVAALNEQSDSFLSQHADLFASSLPTPGTPASGADTASATPGGATPAVGVKLNLTTAPKPVVKEAPKPRPTAMALADEEEEGRKKRELIPLEYSDDEDAGQPRPRLSRSEMERKAREIEAKVPTSKDGLWVWKVRWKRLNDDIIKRRITPYANRLIVDYLGGEEAELLNVVNEYLRDHKGPQALLEELEPVLDEDVTNFVVKVWRRLAIETEFEHAGIDF</sequence>
<feature type="domain" description="PWI" evidence="4">
    <location>
        <begin position="582"/>
        <end position="675"/>
    </location>
</feature>
<dbReference type="PROSITE" id="PS50102">
    <property type="entry name" value="RRM"/>
    <property type="match status" value="1"/>
</dbReference>
<organism evidence="5">
    <name type="scientific">Rhodotorula toruloides</name>
    <name type="common">Yeast</name>
    <name type="synonym">Rhodosporidium toruloides</name>
    <dbReference type="NCBI Taxonomy" id="5286"/>
    <lineage>
        <taxon>Eukaryota</taxon>
        <taxon>Fungi</taxon>
        <taxon>Dikarya</taxon>
        <taxon>Basidiomycota</taxon>
        <taxon>Pucciniomycotina</taxon>
        <taxon>Microbotryomycetes</taxon>
        <taxon>Sporidiobolales</taxon>
        <taxon>Sporidiobolaceae</taxon>
        <taxon>Rhodotorula</taxon>
    </lineage>
</organism>
<protein>
    <submittedName>
        <fullName evidence="5">RHTO0S03e04742g1_1</fullName>
    </submittedName>
</protein>
<evidence type="ECO:0000313" key="5">
    <source>
        <dbReference type="EMBL" id="CDR38157.1"/>
    </source>
</evidence>
<evidence type="ECO:0000256" key="2">
    <source>
        <dbReference type="SAM" id="MobiDB-lite"/>
    </source>
</evidence>
<dbReference type="OrthoDB" id="6275295at2759"/>
<feature type="region of interest" description="Disordered" evidence="2">
    <location>
        <begin position="282"/>
        <end position="360"/>
    </location>
</feature>
<dbReference type="GO" id="GO:0003729">
    <property type="term" value="F:mRNA binding"/>
    <property type="evidence" value="ECO:0007669"/>
    <property type="project" value="TreeGrafter"/>
</dbReference>
<feature type="region of interest" description="Disordered" evidence="2">
    <location>
        <begin position="516"/>
        <end position="567"/>
    </location>
</feature>
<accession>A0A061ATU8</accession>
<dbReference type="GO" id="GO:0005681">
    <property type="term" value="C:spliceosomal complex"/>
    <property type="evidence" value="ECO:0007669"/>
    <property type="project" value="TreeGrafter"/>
</dbReference>
<evidence type="ECO:0000256" key="1">
    <source>
        <dbReference type="PROSITE-ProRule" id="PRU00176"/>
    </source>
</evidence>
<feature type="region of interest" description="Disordered" evidence="2">
    <location>
        <begin position="209"/>
        <end position="229"/>
    </location>
</feature>
<dbReference type="InterPro" id="IPR034268">
    <property type="entry name" value="RBM25_RRM"/>
</dbReference>
<dbReference type="Gene3D" id="3.30.70.330">
    <property type="match status" value="1"/>
</dbReference>